<sequence length="99" mass="11047">MYCNGTLYRGRGNFHLPSIRILSPRPRDSVKVRFRETAESPSVHVGHNSSQVQLTAPVSCILVYATNYTLHYHYLCCCSLITTALSVHHEVAVCETPGN</sequence>
<evidence type="ECO:0000313" key="1">
    <source>
        <dbReference type="EMBL" id="KAE8411509.1"/>
    </source>
</evidence>
<name>A0ABQ6W2Y7_9EURO</name>
<reference evidence="1 2" key="1">
    <citation type="submission" date="2019-04" db="EMBL/GenBank/DDBJ databases">
        <authorList>
            <consortium name="DOE Joint Genome Institute"/>
            <person name="Mondo S."/>
            <person name="Kjaerbolling I."/>
            <person name="Vesth T."/>
            <person name="Frisvad J.C."/>
            <person name="Nybo J.L."/>
            <person name="Theobald S."/>
            <person name="Kildgaard S."/>
            <person name="Isbrandt T."/>
            <person name="Kuo A."/>
            <person name="Sato A."/>
            <person name="Lyhne E.K."/>
            <person name="Kogle M.E."/>
            <person name="Wiebenga A."/>
            <person name="Kun R.S."/>
            <person name="Lubbers R.J."/>
            <person name="Makela M.R."/>
            <person name="Barry K."/>
            <person name="Chovatia M."/>
            <person name="Clum A."/>
            <person name="Daum C."/>
            <person name="Haridas S."/>
            <person name="He G."/>
            <person name="LaButti K."/>
            <person name="Lipzen A."/>
            <person name="Riley R."/>
            <person name="Salamov A."/>
            <person name="Simmons B.A."/>
            <person name="Magnuson J.K."/>
            <person name="Henrissat B."/>
            <person name="Mortensen U.H."/>
            <person name="Larsen T.O."/>
            <person name="Devries R.P."/>
            <person name="Grigoriev I.V."/>
            <person name="Machida M."/>
            <person name="Baker S.E."/>
            <person name="Andersen M.R."/>
            <person name="Cantor M.N."/>
            <person name="Hua S.X."/>
        </authorList>
    </citation>
    <scope>NUCLEOTIDE SEQUENCE [LARGE SCALE GENOMIC DNA]</scope>
    <source>
        <strain evidence="1 2">CBS 117616</strain>
    </source>
</reference>
<organism evidence="1 2">
    <name type="scientific">Aspergillus pseudocaelatus</name>
    <dbReference type="NCBI Taxonomy" id="1825620"/>
    <lineage>
        <taxon>Eukaryota</taxon>
        <taxon>Fungi</taxon>
        <taxon>Dikarya</taxon>
        <taxon>Ascomycota</taxon>
        <taxon>Pezizomycotina</taxon>
        <taxon>Eurotiomycetes</taxon>
        <taxon>Eurotiomycetidae</taxon>
        <taxon>Eurotiales</taxon>
        <taxon>Aspergillaceae</taxon>
        <taxon>Aspergillus</taxon>
        <taxon>Aspergillus subgen. Circumdati</taxon>
    </lineage>
</organism>
<accession>A0ABQ6W2Y7</accession>
<proteinExistence type="predicted"/>
<protein>
    <submittedName>
        <fullName evidence="1">Uncharacterized protein</fullName>
    </submittedName>
</protein>
<keyword evidence="2" id="KW-1185">Reference proteome</keyword>
<evidence type="ECO:0000313" key="2">
    <source>
        <dbReference type="Proteomes" id="UP000325395"/>
    </source>
</evidence>
<dbReference type="EMBL" id="ML735871">
    <property type="protein sequence ID" value="KAE8411509.1"/>
    <property type="molecule type" value="Genomic_DNA"/>
</dbReference>
<gene>
    <name evidence="1" type="ORF">BDV36DRAFT_83237</name>
</gene>
<dbReference type="Proteomes" id="UP000325395">
    <property type="component" value="Unassembled WGS sequence"/>
</dbReference>